<dbReference type="InterPro" id="IPR029026">
    <property type="entry name" value="tRNA_m1G_MTases_N"/>
</dbReference>
<comment type="caution">
    <text evidence="5">Lacks conserved residue(s) required for the propagation of feature annotation.</text>
</comment>
<dbReference type="Proteomes" id="UP001366166">
    <property type="component" value="Chromosome"/>
</dbReference>
<keyword evidence="5" id="KW-0963">Cytoplasm</keyword>
<feature type="binding site" evidence="5">
    <location>
        <position position="105"/>
    </location>
    <ligand>
        <name>S-adenosyl-L-methionine</name>
        <dbReference type="ChEBI" id="CHEBI:59789"/>
    </ligand>
</feature>
<comment type="function">
    <text evidence="5">Specifically methylates the pseudouridine at position 1915 (m3Psi1915) in 23S rRNA.</text>
</comment>
<dbReference type="PIRSF" id="PIRSF004505">
    <property type="entry name" value="MT_bac"/>
    <property type="match status" value="1"/>
</dbReference>
<dbReference type="Gene3D" id="3.40.1280.10">
    <property type="match status" value="1"/>
</dbReference>
<dbReference type="InterPro" id="IPR003742">
    <property type="entry name" value="RlmH-like"/>
</dbReference>
<comment type="subunit">
    <text evidence="5">Homodimer.</text>
</comment>
<dbReference type="Pfam" id="PF02590">
    <property type="entry name" value="SPOUT_MTase"/>
    <property type="match status" value="1"/>
</dbReference>
<keyword evidence="7" id="KW-1185">Reference proteome</keyword>
<dbReference type="SUPFAM" id="SSF75217">
    <property type="entry name" value="alpha/beta knot"/>
    <property type="match status" value="1"/>
</dbReference>
<dbReference type="InterPro" id="IPR029028">
    <property type="entry name" value="Alpha/beta_knot_MTases"/>
</dbReference>
<comment type="catalytic activity">
    <reaction evidence="5">
        <text>pseudouridine(1915) in 23S rRNA + S-adenosyl-L-methionine = N(3)-methylpseudouridine(1915) in 23S rRNA + S-adenosyl-L-homocysteine + H(+)</text>
        <dbReference type="Rhea" id="RHEA:42752"/>
        <dbReference type="Rhea" id="RHEA-COMP:10221"/>
        <dbReference type="Rhea" id="RHEA-COMP:10222"/>
        <dbReference type="ChEBI" id="CHEBI:15378"/>
        <dbReference type="ChEBI" id="CHEBI:57856"/>
        <dbReference type="ChEBI" id="CHEBI:59789"/>
        <dbReference type="ChEBI" id="CHEBI:65314"/>
        <dbReference type="ChEBI" id="CHEBI:74486"/>
        <dbReference type="EC" id="2.1.1.177"/>
    </reaction>
</comment>
<protein>
    <recommendedName>
        <fullName evidence="5">Ribosomal RNA large subunit methyltransferase H</fullName>
        <ecNumber evidence="5">2.1.1.177</ecNumber>
    </recommendedName>
    <alternativeName>
        <fullName evidence="5">23S rRNA (pseudouridine1915-N3)-methyltransferase</fullName>
    </alternativeName>
    <alternativeName>
        <fullName evidence="5">23S rRNA m3Psi1915 methyltransferase</fullName>
    </alternativeName>
    <alternativeName>
        <fullName evidence="5">rRNA (pseudouridine-N3-)-methyltransferase RlmH</fullName>
    </alternativeName>
</protein>
<evidence type="ECO:0000256" key="1">
    <source>
        <dbReference type="ARBA" id="ARBA00022603"/>
    </source>
</evidence>
<evidence type="ECO:0000313" key="7">
    <source>
        <dbReference type="Proteomes" id="UP001366166"/>
    </source>
</evidence>
<dbReference type="GO" id="GO:0070038">
    <property type="term" value="F:rRNA (pseudouridine-N3-)-methyltransferase activity"/>
    <property type="evidence" value="ECO:0007669"/>
    <property type="project" value="UniProtKB-UniRule"/>
</dbReference>
<dbReference type="KEGG" id="dmp:FAK_27140"/>
<evidence type="ECO:0000256" key="3">
    <source>
        <dbReference type="ARBA" id="ARBA00022691"/>
    </source>
</evidence>
<gene>
    <name evidence="5 6" type="primary">rlmH</name>
    <name evidence="6" type="ORF">FAK_27140</name>
</gene>
<dbReference type="PANTHER" id="PTHR33603:SF1">
    <property type="entry name" value="RIBOSOMAL RNA LARGE SUBUNIT METHYLTRANSFERASE H"/>
    <property type="match status" value="1"/>
</dbReference>
<evidence type="ECO:0000256" key="4">
    <source>
        <dbReference type="ARBA" id="ARBA00038303"/>
    </source>
</evidence>
<evidence type="ECO:0000313" key="6">
    <source>
        <dbReference type="EMBL" id="BEQ15648.1"/>
    </source>
</evidence>
<dbReference type="HAMAP" id="MF_00658">
    <property type="entry name" value="23SrRNA_methyltr_H"/>
    <property type="match status" value="1"/>
</dbReference>
<keyword evidence="3 5" id="KW-0949">S-adenosyl-L-methionine</keyword>
<proteinExistence type="inferred from homology"/>
<evidence type="ECO:0000256" key="2">
    <source>
        <dbReference type="ARBA" id="ARBA00022679"/>
    </source>
</evidence>
<dbReference type="RefSeq" id="WP_338600329.1">
    <property type="nucleotide sequence ID" value="NZ_AP028679.1"/>
</dbReference>
<accession>A0AAU9EET1</accession>
<keyword evidence="2 5" id="KW-0808">Transferase</keyword>
<dbReference type="AlphaFoldDB" id="A0AAU9EET1"/>
<name>A0AAU9EET1_9BACT</name>
<feature type="binding site" evidence="5">
    <location>
        <position position="73"/>
    </location>
    <ligand>
        <name>S-adenosyl-L-methionine</name>
        <dbReference type="ChEBI" id="CHEBI:59789"/>
    </ligand>
</feature>
<comment type="similarity">
    <text evidence="4 5">Belongs to the RNA methyltransferase RlmH family.</text>
</comment>
<keyword evidence="5" id="KW-0698">rRNA processing</keyword>
<organism evidence="6 7">
    <name type="scientific">Desulfoferula mesophila</name>
    <dbReference type="NCBI Taxonomy" id="3058419"/>
    <lineage>
        <taxon>Bacteria</taxon>
        <taxon>Pseudomonadati</taxon>
        <taxon>Thermodesulfobacteriota</taxon>
        <taxon>Desulfarculia</taxon>
        <taxon>Desulfarculales</taxon>
        <taxon>Desulfarculaceae</taxon>
        <taxon>Desulfoferula</taxon>
    </lineage>
</organism>
<keyword evidence="1 5" id="KW-0489">Methyltransferase</keyword>
<dbReference type="CDD" id="cd18081">
    <property type="entry name" value="RlmH-like"/>
    <property type="match status" value="1"/>
</dbReference>
<comment type="subcellular location">
    <subcellularLocation>
        <location evidence="5">Cytoplasm</location>
    </subcellularLocation>
</comment>
<dbReference type="EC" id="2.1.1.177" evidence="5"/>
<evidence type="ECO:0000256" key="5">
    <source>
        <dbReference type="HAMAP-Rule" id="MF_00658"/>
    </source>
</evidence>
<reference evidence="7" key="1">
    <citation type="journal article" date="2023" name="Arch. Microbiol.">
        <title>Desulfoferula mesophilus gen. nov. sp. nov., a mesophilic sulfate-reducing bacterium isolated from a brackish lake sediment.</title>
        <authorList>
            <person name="Watanabe T."/>
            <person name="Yabe T."/>
            <person name="Tsuji J.M."/>
            <person name="Fukui M."/>
        </authorList>
    </citation>
    <scope>NUCLEOTIDE SEQUENCE [LARGE SCALE GENOMIC DNA]</scope>
    <source>
        <strain evidence="7">12FAK</strain>
    </source>
</reference>
<dbReference type="GO" id="GO:0005737">
    <property type="term" value="C:cytoplasm"/>
    <property type="evidence" value="ECO:0007669"/>
    <property type="project" value="UniProtKB-SubCell"/>
</dbReference>
<dbReference type="EMBL" id="AP028679">
    <property type="protein sequence ID" value="BEQ15648.1"/>
    <property type="molecule type" value="Genomic_DNA"/>
</dbReference>
<dbReference type="PANTHER" id="PTHR33603">
    <property type="entry name" value="METHYLTRANSFERASE"/>
    <property type="match status" value="1"/>
</dbReference>
<sequence length="157" mass="16956">MKHLLLTVGKPKQTYLAQGIDDYLARLKPYGGGSLVGVRPAKLGPKTPDESAKAEEGQRLLARLDQRDLVWALEIKGKAWSSLQWAKALEKARLSGRSRLVLVIGGALGLDPAVARRADQLVSFGPPTLAHELAALVAAEQLYRACTILAGLPYHRA</sequence>